<proteinExistence type="predicted"/>
<evidence type="ECO:0000259" key="1">
    <source>
        <dbReference type="Pfam" id="PF03190"/>
    </source>
</evidence>
<gene>
    <name evidence="2" type="ORF">DC3_07210</name>
</gene>
<dbReference type="EMBL" id="BJXB01000002">
    <property type="protein sequence ID" value="GEM45086.1"/>
    <property type="molecule type" value="Genomic_DNA"/>
</dbReference>
<dbReference type="RefSeq" id="WP_146882387.1">
    <property type="nucleotide sequence ID" value="NZ_BJXB01000002.1"/>
</dbReference>
<dbReference type="SUPFAM" id="SSF48208">
    <property type="entry name" value="Six-hairpin glycosidases"/>
    <property type="match status" value="1"/>
</dbReference>
<protein>
    <submittedName>
        <fullName evidence="2">Thioredoxin domain-containing protein</fullName>
    </submittedName>
</protein>
<accession>A0A511MY73</accession>
<dbReference type="Gene3D" id="1.50.10.10">
    <property type="match status" value="1"/>
</dbReference>
<dbReference type="OrthoDB" id="9762614at2"/>
<dbReference type="PANTHER" id="PTHR42899">
    <property type="entry name" value="SPERMATOGENESIS-ASSOCIATED PROTEIN 20"/>
    <property type="match status" value="1"/>
</dbReference>
<dbReference type="Pfam" id="PF03190">
    <property type="entry name" value="Thioredox_DsbH"/>
    <property type="match status" value="1"/>
</dbReference>
<dbReference type="Gene3D" id="3.40.30.10">
    <property type="entry name" value="Glutaredoxin"/>
    <property type="match status" value="1"/>
</dbReference>
<dbReference type="PIRSF" id="PIRSF006402">
    <property type="entry name" value="UCP006402_thioredoxin"/>
    <property type="match status" value="1"/>
</dbReference>
<dbReference type="Proteomes" id="UP000321306">
    <property type="component" value="Unassembled WGS sequence"/>
</dbReference>
<dbReference type="InterPro" id="IPR024705">
    <property type="entry name" value="Ssp411"/>
</dbReference>
<feature type="domain" description="Spermatogenesis-associated protein 20-like TRX" evidence="1">
    <location>
        <begin position="2"/>
        <end position="163"/>
    </location>
</feature>
<keyword evidence="3" id="KW-1185">Reference proteome</keyword>
<dbReference type="InterPro" id="IPR012341">
    <property type="entry name" value="6hp_glycosidase-like_sf"/>
</dbReference>
<dbReference type="CDD" id="cd02955">
    <property type="entry name" value="SSP411"/>
    <property type="match status" value="1"/>
</dbReference>
<reference evidence="2 3" key="1">
    <citation type="submission" date="2019-07" db="EMBL/GenBank/DDBJ databases">
        <title>Whole genome shotgun sequence of Deinococcus cellulosilyticus NBRC 106333.</title>
        <authorList>
            <person name="Hosoyama A."/>
            <person name="Uohara A."/>
            <person name="Ohji S."/>
            <person name="Ichikawa N."/>
        </authorList>
    </citation>
    <scope>NUCLEOTIDE SEQUENCE [LARGE SCALE GENOMIC DNA]</scope>
    <source>
        <strain evidence="2 3">NBRC 106333</strain>
    </source>
</reference>
<evidence type="ECO:0000313" key="2">
    <source>
        <dbReference type="EMBL" id="GEM45086.1"/>
    </source>
</evidence>
<evidence type="ECO:0000313" key="3">
    <source>
        <dbReference type="Proteomes" id="UP000321306"/>
    </source>
</evidence>
<dbReference type="PANTHER" id="PTHR42899:SF1">
    <property type="entry name" value="SPERMATOGENESIS-ASSOCIATED PROTEIN 20"/>
    <property type="match status" value="1"/>
</dbReference>
<comment type="caution">
    <text evidence="2">The sequence shown here is derived from an EMBL/GenBank/DDBJ whole genome shotgun (WGS) entry which is preliminary data.</text>
</comment>
<dbReference type="SUPFAM" id="SSF52833">
    <property type="entry name" value="Thioredoxin-like"/>
    <property type="match status" value="1"/>
</dbReference>
<dbReference type="InterPro" id="IPR008928">
    <property type="entry name" value="6-hairpin_glycosidase_sf"/>
</dbReference>
<organism evidence="2 3">
    <name type="scientific">Deinococcus cellulosilyticus (strain DSM 18568 / NBRC 106333 / KACC 11606 / 5516J-15)</name>
    <dbReference type="NCBI Taxonomy" id="1223518"/>
    <lineage>
        <taxon>Bacteria</taxon>
        <taxon>Thermotogati</taxon>
        <taxon>Deinococcota</taxon>
        <taxon>Deinococci</taxon>
        <taxon>Deinococcales</taxon>
        <taxon>Deinococcaceae</taxon>
        <taxon>Deinococcus</taxon>
    </lineage>
</organism>
<dbReference type="InterPro" id="IPR004879">
    <property type="entry name" value="Ssp411-like_TRX"/>
</dbReference>
<dbReference type="GO" id="GO:0005975">
    <property type="term" value="P:carbohydrate metabolic process"/>
    <property type="evidence" value="ECO:0007669"/>
    <property type="project" value="InterPro"/>
</dbReference>
<dbReference type="InterPro" id="IPR036249">
    <property type="entry name" value="Thioredoxin-like_sf"/>
</dbReference>
<sequence length="683" mass="77815">MTNRLSLETSPYLKQHENNPVDWYPWGEVAFEKARQEDRPILLSIGYSTCHWCHVMAHESFENEEIAALMNQWFVPIKVDREERPDVDAIYMSAVQAMTGSGGWPMTVFLTPDLQPFYGGTYYPPEDAYGRMGFRRLLHAIQNAWSTKRDEVLTSAQSLTDHIRSSSVREARNNDLSPEHAEVTIENLRMRFDTQYGGFGEAPKFPGPTTLEFLLMHAHRTGNPKALEMVTYTLEQMARGGIFDQLGGGFARYSVDSEWLVPHFEKMLYDNAQLARVYLHAYQITGSPLFREITERTLDYLIREMLSPEGGFYSAQDADQEGIEGKFFVWTPQEFDEVLGQDSEMLKLHYGVTPYGNFEDPHHREFGRRNVLSVKRRLEDLAEDFNVSIEVVQDKVLQARQKLFEAREQRVKPGTDDKVLTSWNGLALAAFAEAGRVLNRQDYLEVAIRNAKFVQQNLWMSDTLLHTYKDGQARISGLLEDHALYALGLIELFKATGEPEHLQIAQKLWSTVKSEYWDSESAAFYSTPATQSDLITRRQEFFDAAVISDNAASTLLALWMDRYFQDTEAQQIAERVVSSSLGQMRSYASGFGGMWQAFEFLQAKHTEVVVMGSAEQRKPLETVLAEFYLPTTALSPAASEWGLPALEGRLAEGVAYVCENFACQLPARDPDTLRTQLQKVQQH</sequence>
<name>A0A511MY73_DEIC1</name>
<dbReference type="AlphaFoldDB" id="A0A511MY73"/>